<dbReference type="AlphaFoldDB" id="K0YLS2"/>
<keyword evidence="3 6" id="KW-0812">Transmembrane</keyword>
<evidence type="ECO:0000256" key="3">
    <source>
        <dbReference type="ARBA" id="ARBA00022692"/>
    </source>
</evidence>
<dbReference type="GO" id="GO:0005886">
    <property type="term" value="C:plasma membrane"/>
    <property type="evidence" value="ECO:0007669"/>
    <property type="project" value="UniProtKB-SubCell"/>
</dbReference>
<dbReference type="PANTHER" id="PTHR30250">
    <property type="entry name" value="PST FAMILY PREDICTED COLANIC ACID TRANSPORTER"/>
    <property type="match status" value="1"/>
</dbReference>
<accession>K0YLS2</accession>
<keyword evidence="2" id="KW-1003">Cell membrane</keyword>
<comment type="subcellular location">
    <subcellularLocation>
        <location evidence="1">Cell membrane</location>
        <topology evidence="1">Multi-pass membrane protein</topology>
    </subcellularLocation>
</comment>
<feature type="transmembrane region" description="Helical" evidence="6">
    <location>
        <begin position="305"/>
        <end position="331"/>
    </location>
</feature>
<feature type="transmembrane region" description="Helical" evidence="6">
    <location>
        <begin position="188"/>
        <end position="210"/>
    </location>
</feature>
<gene>
    <name evidence="7" type="ORF">HMPREF9451_00532</name>
</gene>
<feature type="transmembrane region" description="Helical" evidence="6">
    <location>
        <begin position="456"/>
        <end position="472"/>
    </location>
</feature>
<dbReference type="InterPro" id="IPR050833">
    <property type="entry name" value="Poly_Biosynth_Transport"/>
</dbReference>
<feature type="transmembrane region" description="Helical" evidence="6">
    <location>
        <begin position="427"/>
        <end position="450"/>
    </location>
</feature>
<feature type="transmembrane region" description="Helical" evidence="6">
    <location>
        <begin position="98"/>
        <end position="119"/>
    </location>
</feature>
<keyword evidence="5 6" id="KW-0472">Membrane</keyword>
<sequence>MAVKISRLAKSAKERYGGLSKVKKATLWITLCSFLQRGLSFITVPIFTRLLSTADYGSVSVYQSWEMVAMYVATLGVTYGGFNNGMMRFKDDREGYTTSVVGLVLALGVLWIALCYALSDNVVALTGMPLILASLLFVEVIVKGIYDIWVSRMKFDYEYRKLVPASLVLSITVPALGILFVVMASDKVLARVLSFVLVEAAFAIVLGGCMLKRSKCLFKWEYWKFTLLFNIPLLPHYLSQVVLSSSDRIMIANMCAASDAGIYSIAYSAGMIMTLLTNSLNSTVVPWLYRTLAAKELRRISKTSIAVLGGLALIVLVVDILAPEVVAILAPGEYSEAMALVPVIAASVFFMFMYSYCSNIEFYYEKTGLATVASVLAAVLNVALNAVFIPLFGYRAAGYTTLACYVALGAAHYVFSQKVVRVEVGSAVLNGAAVWGLALIFTAISLVLPLLYPHPIVRYVVFGIAIVVAVVFRKKIVTKVKEFKG</sequence>
<evidence type="ECO:0000256" key="4">
    <source>
        <dbReference type="ARBA" id="ARBA00022989"/>
    </source>
</evidence>
<feature type="transmembrane region" description="Helical" evidence="6">
    <location>
        <begin position="131"/>
        <end position="150"/>
    </location>
</feature>
<protein>
    <submittedName>
        <fullName evidence="7">Uncharacterized protein</fullName>
    </submittedName>
</protein>
<reference evidence="7 8" key="1">
    <citation type="submission" date="2012-08" db="EMBL/GenBank/DDBJ databases">
        <title>The Genome Sequence of Slackia piriformis YIT 12062.</title>
        <authorList>
            <consortium name="The Broad Institute Genome Sequencing Platform"/>
            <person name="Earl A."/>
            <person name="Ward D."/>
            <person name="Feldgarden M."/>
            <person name="Gevers D."/>
            <person name="Morotomi M."/>
            <person name="Walker B."/>
            <person name="Young S.K."/>
            <person name="Zeng Q."/>
            <person name="Gargeya S."/>
            <person name="Fitzgerald M."/>
            <person name="Haas B."/>
            <person name="Abouelleil A."/>
            <person name="Alvarado L."/>
            <person name="Arachchi H.M."/>
            <person name="Berlin A.M."/>
            <person name="Chapman S.B."/>
            <person name="Goldberg J."/>
            <person name="Griggs A."/>
            <person name="Gujja S."/>
            <person name="Hansen M."/>
            <person name="Howarth C."/>
            <person name="Imamovic A."/>
            <person name="Larimer J."/>
            <person name="McCowen C."/>
            <person name="Montmayeur A."/>
            <person name="Murphy C."/>
            <person name="Neiman D."/>
            <person name="Pearson M."/>
            <person name="Priest M."/>
            <person name="Roberts A."/>
            <person name="Saif S."/>
            <person name="Shea T."/>
            <person name="Sisk P."/>
            <person name="Sykes S."/>
            <person name="Wortman J."/>
            <person name="Nusbaum C."/>
            <person name="Birren B."/>
        </authorList>
    </citation>
    <scope>NUCLEOTIDE SEQUENCE [LARGE SCALE GENOMIC DNA]</scope>
    <source>
        <strain evidence="7 8">YIT 12062</strain>
    </source>
</reference>
<dbReference type="EMBL" id="ADMD01000002">
    <property type="protein sequence ID" value="EJZ84223.1"/>
    <property type="molecule type" value="Genomic_DNA"/>
</dbReference>
<feature type="transmembrane region" description="Helical" evidence="6">
    <location>
        <begin position="68"/>
        <end position="86"/>
    </location>
</feature>
<evidence type="ECO:0000313" key="7">
    <source>
        <dbReference type="EMBL" id="EJZ84223.1"/>
    </source>
</evidence>
<dbReference type="eggNOG" id="COG2244">
    <property type="taxonomic scope" value="Bacteria"/>
</dbReference>
<dbReference type="InterPro" id="IPR002797">
    <property type="entry name" value="Polysacc_synth"/>
</dbReference>
<proteinExistence type="predicted"/>
<dbReference type="Proteomes" id="UP000006069">
    <property type="component" value="Unassembled WGS sequence"/>
</dbReference>
<name>K0YLS2_9ACTN</name>
<feature type="transmembrane region" description="Helical" evidence="6">
    <location>
        <begin position="222"/>
        <end position="242"/>
    </location>
</feature>
<feature type="transmembrane region" description="Helical" evidence="6">
    <location>
        <begin position="396"/>
        <end position="415"/>
    </location>
</feature>
<organism evidence="7 8">
    <name type="scientific">Slackia piriformis YIT 12062</name>
    <dbReference type="NCBI Taxonomy" id="742818"/>
    <lineage>
        <taxon>Bacteria</taxon>
        <taxon>Bacillati</taxon>
        <taxon>Actinomycetota</taxon>
        <taxon>Coriobacteriia</taxon>
        <taxon>Eggerthellales</taxon>
        <taxon>Eggerthellaceae</taxon>
        <taxon>Slackia</taxon>
    </lineage>
</organism>
<evidence type="ECO:0000313" key="8">
    <source>
        <dbReference type="Proteomes" id="UP000006069"/>
    </source>
</evidence>
<feature type="transmembrane region" description="Helical" evidence="6">
    <location>
        <begin position="369"/>
        <end position="390"/>
    </location>
</feature>
<dbReference type="HOGENOM" id="CLU_022017_7_1_11"/>
<dbReference type="PANTHER" id="PTHR30250:SF11">
    <property type="entry name" value="O-ANTIGEN TRANSPORTER-RELATED"/>
    <property type="match status" value="1"/>
</dbReference>
<comment type="caution">
    <text evidence="7">The sequence shown here is derived from an EMBL/GenBank/DDBJ whole genome shotgun (WGS) entry which is preliminary data.</text>
</comment>
<dbReference type="PATRIC" id="fig|742818.3.peg.580"/>
<keyword evidence="4 6" id="KW-1133">Transmembrane helix</keyword>
<evidence type="ECO:0000256" key="5">
    <source>
        <dbReference type="ARBA" id="ARBA00023136"/>
    </source>
</evidence>
<evidence type="ECO:0000256" key="1">
    <source>
        <dbReference type="ARBA" id="ARBA00004651"/>
    </source>
</evidence>
<evidence type="ECO:0000256" key="6">
    <source>
        <dbReference type="SAM" id="Phobius"/>
    </source>
</evidence>
<dbReference type="InParanoid" id="K0YLS2"/>
<evidence type="ECO:0000256" key="2">
    <source>
        <dbReference type="ARBA" id="ARBA00022475"/>
    </source>
</evidence>
<dbReference type="Pfam" id="PF01943">
    <property type="entry name" value="Polysacc_synt"/>
    <property type="match status" value="1"/>
</dbReference>
<keyword evidence="8" id="KW-1185">Reference proteome</keyword>
<feature type="transmembrane region" description="Helical" evidence="6">
    <location>
        <begin position="337"/>
        <end position="357"/>
    </location>
</feature>
<feature type="transmembrane region" description="Helical" evidence="6">
    <location>
        <begin position="262"/>
        <end position="284"/>
    </location>
</feature>
<feature type="transmembrane region" description="Helical" evidence="6">
    <location>
        <begin position="162"/>
        <end position="182"/>
    </location>
</feature>
<feature type="transmembrane region" description="Helical" evidence="6">
    <location>
        <begin position="25"/>
        <end position="48"/>
    </location>
</feature>